<sequence length="202" mass="23092">MQGWQLVRAPFWWRKSTSPRWPPHSLLHRPAPRSPPHSRQAPRSPAHFGLNPFNKKPEQLKKHQIRLKKHQIRCHHCLSLGHIAKNCRDPWRCAGCLRWGHRARDCKKRCSPPLPQARRAPSSAPAPTMPRLGDACTRPAELFSVVQCTPDMLVQRAHLEGHGVIARTLLLLQLAVVGWHSCSYFVSDQLPKLFFMCCTHAS</sequence>
<dbReference type="InterPro" id="IPR001878">
    <property type="entry name" value="Znf_CCHC"/>
</dbReference>
<dbReference type="InterPro" id="IPR036875">
    <property type="entry name" value="Znf_CCHC_sf"/>
</dbReference>
<reference evidence="3 4" key="1">
    <citation type="journal article" date="2010" name="Nature">
        <title>Genome sequencing and analysis of the model grass Brachypodium distachyon.</title>
        <authorList>
            <consortium name="International Brachypodium Initiative"/>
        </authorList>
    </citation>
    <scope>NUCLEOTIDE SEQUENCE [LARGE SCALE GENOMIC DNA]</scope>
    <source>
        <strain evidence="3 4">Bd21</strain>
    </source>
</reference>
<feature type="domain" description="CCHC-type" evidence="2">
    <location>
        <begin position="73"/>
        <end position="89"/>
    </location>
</feature>
<dbReference type="AlphaFoldDB" id="A0A0Q3M2I6"/>
<evidence type="ECO:0000313" key="5">
    <source>
        <dbReference type="Proteomes" id="UP000008810"/>
    </source>
</evidence>
<evidence type="ECO:0000313" key="4">
    <source>
        <dbReference type="EnsemblPlants" id="KQJ98749"/>
    </source>
</evidence>
<gene>
    <name evidence="3" type="ORF">BRADI_3g38845v3</name>
</gene>
<dbReference type="InParanoid" id="A0A0Q3M2I6"/>
<organism evidence="3">
    <name type="scientific">Brachypodium distachyon</name>
    <name type="common">Purple false brome</name>
    <name type="synonym">Trachynia distachya</name>
    <dbReference type="NCBI Taxonomy" id="15368"/>
    <lineage>
        <taxon>Eukaryota</taxon>
        <taxon>Viridiplantae</taxon>
        <taxon>Streptophyta</taxon>
        <taxon>Embryophyta</taxon>
        <taxon>Tracheophyta</taxon>
        <taxon>Spermatophyta</taxon>
        <taxon>Magnoliopsida</taxon>
        <taxon>Liliopsida</taxon>
        <taxon>Poales</taxon>
        <taxon>Poaceae</taxon>
        <taxon>BOP clade</taxon>
        <taxon>Pooideae</taxon>
        <taxon>Stipodae</taxon>
        <taxon>Brachypodieae</taxon>
        <taxon>Brachypodium</taxon>
    </lineage>
</organism>
<evidence type="ECO:0000313" key="3">
    <source>
        <dbReference type="EMBL" id="KQJ98749.1"/>
    </source>
</evidence>
<feature type="domain" description="CCHC-type" evidence="2">
    <location>
        <begin position="92"/>
        <end position="108"/>
    </location>
</feature>
<protein>
    <recommendedName>
        <fullName evidence="2">CCHC-type domain-containing protein</fullName>
    </recommendedName>
</protein>
<proteinExistence type="predicted"/>
<keyword evidence="5" id="KW-1185">Reference proteome</keyword>
<dbReference type="Proteomes" id="UP000008810">
    <property type="component" value="Chromosome 3"/>
</dbReference>
<dbReference type="Gramene" id="KQJ98749">
    <property type="protein sequence ID" value="KQJ98749"/>
    <property type="gene ID" value="BRADI_3g38845v3"/>
</dbReference>
<dbReference type="GO" id="GO:0008270">
    <property type="term" value="F:zinc ion binding"/>
    <property type="evidence" value="ECO:0007669"/>
    <property type="project" value="InterPro"/>
</dbReference>
<dbReference type="GO" id="GO:0003676">
    <property type="term" value="F:nucleic acid binding"/>
    <property type="evidence" value="ECO:0007669"/>
    <property type="project" value="InterPro"/>
</dbReference>
<dbReference type="OrthoDB" id="682567at2759"/>
<name>A0A0Q3M2I6_BRADI</name>
<dbReference type="SMART" id="SM00343">
    <property type="entry name" value="ZnF_C2HC"/>
    <property type="match status" value="2"/>
</dbReference>
<feature type="region of interest" description="Disordered" evidence="1">
    <location>
        <begin position="20"/>
        <end position="54"/>
    </location>
</feature>
<reference evidence="3" key="2">
    <citation type="submission" date="2017-06" db="EMBL/GenBank/DDBJ databases">
        <title>WGS assembly of Brachypodium distachyon.</title>
        <authorList>
            <consortium name="The International Brachypodium Initiative"/>
            <person name="Lucas S."/>
            <person name="Harmon-Smith M."/>
            <person name="Lail K."/>
            <person name="Tice H."/>
            <person name="Grimwood J."/>
            <person name="Bruce D."/>
            <person name="Barry K."/>
            <person name="Shu S."/>
            <person name="Lindquist E."/>
            <person name="Wang M."/>
            <person name="Pitluck S."/>
            <person name="Vogel J.P."/>
            <person name="Garvin D.F."/>
            <person name="Mockler T.C."/>
            <person name="Schmutz J."/>
            <person name="Rokhsar D."/>
            <person name="Bevan M.W."/>
        </authorList>
    </citation>
    <scope>NUCLEOTIDE SEQUENCE</scope>
    <source>
        <strain evidence="3">Bd21</strain>
    </source>
</reference>
<evidence type="ECO:0000256" key="1">
    <source>
        <dbReference type="SAM" id="MobiDB-lite"/>
    </source>
</evidence>
<accession>A0A0Q3M2I6</accession>
<dbReference type="Gene3D" id="4.10.60.10">
    <property type="entry name" value="Zinc finger, CCHC-type"/>
    <property type="match status" value="1"/>
</dbReference>
<dbReference type="EnsemblPlants" id="KQJ98749">
    <property type="protein sequence ID" value="KQJ98749"/>
    <property type="gene ID" value="BRADI_3g38845v3"/>
</dbReference>
<dbReference type="SUPFAM" id="SSF57756">
    <property type="entry name" value="Retrovirus zinc finger-like domains"/>
    <property type="match status" value="1"/>
</dbReference>
<evidence type="ECO:0000259" key="2">
    <source>
        <dbReference type="SMART" id="SM00343"/>
    </source>
</evidence>
<reference evidence="4" key="3">
    <citation type="submission" date="2018-08" db="UniProtKB">
        <authorList>
            <consortium name="EnsemblPlants"/>
        </authorList>
    </citation>
    <scope>IDENTIFICATION</scope>
    <source>
        <strain evidence="4">cv. Bd21</strain>
    </source>
</reference>
<dbReference type="EMBL" id="CM000882">
    <property type="protein sequence ID" value="KQJ98749.1"/>
    <property type="molecule type" value="Genomic_DNA"/>
</dbReference>